<keyword evidence="2" id="KW-1185">Reference proteome</keyword>
<protein>
    <submittedName>
        <fullName evidence="1">Uncharacterized protein</fullName>
    </submittedName>
</protein>
<name>A0ACD1IDQ3_9EURO</name>
<proteinExistence type="predicted"/>
<gene>
    <name evidence="1" type="ORF">BO79DRAFT_173487</name>
</gene>
<dbReference type="Proteomes" id="UP000249748">
    <property type="component" value="Unassembled WGS sequence"/>
</dbReference>
<evidence type="ECO:0000313" key="1">
    <source>
        <dbReference type="EMBL" id="RAK88654.1"/>
    </source>
</evidence>
<accession>A0ACD1IDQ3</accession>
<organism evidence="1 2">
    <name type="scientific">Aspergillus costaricaensis CBS 115574</name>
    <dbReference type="NCBI Taxonomy" id="1448317"/>
    <lineage>
        <taxon>Eukaryota</taxon>
        <taxon>Fungi</taxon>
        <taxon>Dikarya</taxon>
        <taxon>Ascomycota</taxon>
        <taxon>Pezizomycotina</taxon>
        <taxon>Eurotiomycetes</taxon>
        <taxon>Eurotiomycetidae</taxon>
        <taxon>Eurotiales</taxon>
        <taxon>Aspergillaceae</taxon>
        <taxon>Aspergillus</taxon>
        <taxon>Aspergillus subgen. Circumdati</taxon>
    </lineage>
</organism>
<dbReference type="EMBL" id="KZ824550">
    <property type="protein sequence ID" value="RAK88654.1"/>
    <property type="molecule type" value="Genomic_DNA"/>
</dbReference>
<sequence length="556" mass="60259">MNNDQFRRLVLDNPSSKPAGQSTSPDASSSSQQQPRKSIGNATPAAGALGSRLRSSIPMTPRALTNVDFARQLAEYRREAQPASKKFKSSAAPKGTKLPSGYQDRAALLRQKEEAEEGGDGGGDVSDLEKRVKALEEMVKLGQIDQETFEKLRAEMGVGGDLKSTHMVKGLDWELLRRVKGGEDVDVLEKEGEKGEGKEKEDVADVDEELDRVLGQKGEGVDALTAAPKETKEKKKGVMAQRKSRDEILRELKASRAAAAAEAAKPAEPALGTKFKRIGGESKAEKKRWVEQDENGRRKEILQITDAEGKTKRKVRWLGKPGEVGAGAGDGPAGLLMPDKDAKPLGMEIPAEVASKAPAPAEDDDDDIFAGVGDDYNPLGDLPDDDDSSDESEDGEKPKAIEPAPATGDTKKPEMTTSRPRNYFSTSTTDEVPEVDRSNPLAKDPTLLAALKRAAALRQSEEAGAADADAGDVDDETALRRKRFLEEARRREALDAMDMDMGFGGSRNDDDEEDEDVVLETEGRGGKKRKRGPKKKKGDKDSVTDVMRVLEGRKKE</sequence>
<reference evidence="1" key="1">
    <citation type="submission" date="2018-02" db="EMBL/GenBank/DDBJ databases">
        <title>The genomes of Aspergillus section Nigri reveals drivers in fungal speciation.</title>
        <authorList>
            <consortium name="DOE Joint Genome Institute"/>
            <person name="Vesth T.C."/>
            <person name="Nybo J."/>
            <person name="Theobald S."/>
            <person name="Brandl J."/>
            <person name="Frisvad J.C."/>
            <person name="Nielsen K.F."/>
            <person name="Lyhne E.K."/>
            <person name="Kogle M.E."/>
            <person name="Kuo A."/>
            <person name="Riley R."/>
            <person name="Clum A."/>
            <person name="Nolan M."/>
            <person name="Lipzen A."/>
            <person name="Salamov A."/>
            <person name="Henrissat B."/>
            <person name="Wiebenga A."/>
            <person name="De vries R.P."/>
            <person name="Grigoriev I.V."/>
            <person name="Mortensen U.H."/>
            <person name="Andersen M.R."/>
            <person name="Baker S.E."/>
        </authorList>
    </citation>
    <scope>NUCLEOTIDE SEQUENCE</scope>
    <source>
        <strain evidence="1">CBS 115574</strain>
    </source>
</reference>
<evidence type="ECO:0000313" key="2">
    <source>
        <dbReference type="Proteomes" id="UP000249748"/>
    </source>
</evidence>